<reference evidence="3" key="4">
    <citation type="submission" date="2019-03" db="EMBL/GenBank/DDBJ databases">
        <authorList>
            <person name="Huang Y."/>
        </authorList>
    </citation>
    <scope>NUCLEOTIDE SEQUENCE</scope>
    <source>
        <strain evidence="3">JCM 16608</strain>
    </source>
</reference>
<feature type="transmembrane region" description="Helical" evidence="1">
    <location>
        <begin position="293"/>
        <end position="312"/>
    </location>
</feature>
<dbReference type="RefSeq" id="WP_135832607.1">
    <property type="nucleotide sequence ID" value="NZ_BMCK01000006.1"/>
</dbReference>
<evidence type="ECO:0000313" key="2">
    <source>
        <dbReference type="EMBL" id="GGD30757.1"/>
    </source>
</evidence>
<reference evidence="5" key="3">
    <citation type="journal article" date="2019" name="Int. J. Syst. Evol. Microbiol.">
        <title>The Global Catalogue of Microorganisms (GCM) 10K type strain sequencing project: providing services to taxonomists for standard genome sequencing and annotation.</title>
        <authorList>
            <consortium name="The Broad Institute Genomics Platform"/>
            <consortium name="The Broad Institute Genome Sequencing Center for Infectious Disease"/>
            <person name="Wu L."/>
            <person name="Ma J."/>
        </authorList>
    </citation>
    <scope>NUCLEOTIDE SEQUENCE [LARGE SCALE GENOMIC DNA]</scope>
    <source>
        <strain evidence="5">CCM 7403</strain>
    </source>
</reference>
<evidence type="ECO:0000256" key="1">
    <source>
        <dbReference type="SAM" id="Phobius"/>
    </source>
</evidence>
<dbReference type="KEGG" id="ndp:E2C04_10950"/>
<dbReference type="PANTHER" id="PTHR30199">
    <property type="entry name" value="MFS FAMILY TRANSPORTER, PREDICTED SUBSTRATE BENZOATE"/>
    <property type="match status" value="1"/>
</dbReference>
<feature type="transmembrane region" description="Helical" evidence="1">
    <location>
        <begin position="138"/>
        <end position="159"/>
    </location>
</feature>
<sequence length="388" mass="38451">MERRALWTSGAVAVVVGFTSSAVVVLAGLDAVGATPSQAASGLLVLCLFSGLGTLWLSSRHRVPVLLAWSTPGAALLASTGGDVPGGWPAAVGAFVVTGLLVLLTGLVPRLGDLMAAIPVPVAQAMLAGVLFELCLGPVRGLAETPLLVAPVVVVWLLGTALRPRLAAPLAFMVALAVMGAEVARSGGWSGPVAPQVDLVVPSLTWGAVVSLAVPLYVVTMASQNVPGVAVLAAHGYRAPWRDSMLTTGALTALGAAAGGHAVNLAAITAALVASEEAGPDPAQRWRAARAAGWTYVVLAGASTALATLVALGPATVVAAVAGLALLGTLASALQGALAQEASRLPAVLTFVVAASGVVVLGLGAAFWSLVVGLVVHALVVRRVGVAA</sequence>
<name>A0A4P7UBN4_9ACTN</name>
<reference evidence="3 4" key="1">
    <citation type="journal article" date="2008" name="Int. J. Syst. Evol. Microbiol.">
        <title>Nocardioides daphniae sp. nov., isolated from Daphnia cucullata (Crustacea: Cladocera).</title>
        <authorList>
            <person name="Toth E.M."/>
            <person name="Keki Z."/>
            <person name="Homonnay Z.G."/>
            <person name="Borsodi A.K."/>
            <person name="Marialigeti K."/>
            <person name="Schumann P."/>
        </authorList>
    </citation>
    <scope>NUCLEOTIDE SEQUENCE [LARGE SCALE GENOMIC DNA]</scope>
    <source>
        <strain evidence="3 4">JCM 16608</strain>
    </source>
</reference>
<dbReference type="GO" id="GO:0005886">
    <property type="term" value="C:plasma membrane"/>
    <property type="evidence" value="ECO:0007669"/>
    <property type="project" value="TreeGrafter"/>
</dbReference>
<feature type="transmembrane region" description="Helical" evidence="1">
    <location>
        <begin position="64"/>
        <end position="82"/>
    </location>
</feature>
<dbReference type="EMBL" id="CP038462">
    <property type="protein sequence ID" value="QCC77563.1"/>
    <property type="molecule type" value="Genomic_DNA"/>
</dbReference>
<dbReference type="InterPro" id="IPR004711">
    <property type="entry name" value="Benzoate_Transporter"/>
</dbReference>
<reference evidence="2" key="5">
    <citation type="submission" date="2024-05" db="EMBL/GenBank/DDBJ databases">
        <authorList>
            <person name="Sun Q."/>
            <person name="Sedlacek I."/>
        </authorList>
    </citation>
    <scope>NUCLEOTIDE SEQUENCE</scope>
    <source>
        <strain evidence="2">CCM 7403</strain>
    </source>
</reference>
<organism evidence="3 4">
    <name type="scientific">Nocardioides daphniae</name>
    <dbReference type="NCBI Taxonomy" id="402297"/>
    <lineage>
        <taxon>Bacteria</taxon>
        <taxon>Bacillati</taxon>
        <taxon>Actinomycetota</taxon>
        <taxon>Actinomycetes</taxon>
        <taxon>Propionibacteriales</taxon>
        <taxon>Nocardioidaceae</taxon>
        <taxon>Nocardioides</taxon>
    </lineage>
</organism>
<proteinExistence type="predicted"/>
<dbReference type="Proteomes" id="UP000297025">
    <property type="component" value="Chromosome"/>
</dbReference>
<feature type="transmembrane region" description="Helical" evidence="1">
    <location>
        <begin position="37"/>
        <end position="57"/>
    </location>
</feature>
<evidence type="ECO:0000313" key="4">
    <source>
        <dbReference type="Proteomes" id="UP000297025"/>
    </source>
</evidence>
<dbReference type="OrthoDB" id="9813854at2"/>
<keyword evidence="1" id="KW-1133">Transmembrane helix</keyword>
<accession>A0A4P7UBN4</accession>
<dbReference type="AlphaFoldDB" id="A0A4P7UBN4"/>
<reference evidence="2" key="2">
    <citation type="journal article" date="2014" name="Int. J. Syst. Evol. Microbiol.">
        <title>Complete genome of a new Firmicutes species belonging to the dominant human colonic microbiota ('Ruminococcus bicirculans') reveals two chromosomes and a selective capacity to utilize plant glucans.</title>
        <authorList>
            <consortium name="NISC Comparative Sequencing Program"/>
            <person name="Wegmann U."/>
            <person name="Louis P."/>
            <person name="Goesmann A."/>
            <person name="Henrissat B."/>
            <person name="Duncan S.H."/>
            <person name="Flint H.J."/>
        </authorList>
    </citation>
    <scope>NUCLEOTIDE SEQUENCE</scope>
    <source>
        <strain evidence="2">CCM 7403</strain>
    </source>
</reference>
<evidence type="ECO:0000313" key="3">
    <source>
        <dbReference type="EMBL" id="QCC77563.1"/>
    </source>
</evidence>
<dbReference type="EMBL" id="BMCK01000006">
    <property type="protein sequence ID" value="GGD30757.1"/>
    <property type="molecule type" value="Genomic_DNA"/>
</dbReference>
<keyword evidence="1" id="KW-0812">Transmembrane</keyword>
<dbReference type="Pfam" id="PF03594">
    <property type="entry name" value="BenE"/>
    <property type="match status" value="1"/>
</dbReference>
<dbReference type="GO" id="GO:0042925">
    <property type="term" value="F:benzoate transmembrane transporter activity"/>
    <property type="evidence" value="ECO:0007669"/>
    <property type="project" value="InterPro"/>
</dbReference>
<feature type="transmembrane region" description="Helical" evidence="1">
    <location>
        <begin position="114"/>
        <end position="132"/>
    </location>
</feature>
<gene>
    <name evidence="3" type="primary">benE</name>
    <name evidence="3" type="ORF">E2C04_10950</name>
    <name evidence="2" type="ORF">GCM10007231_32800</name>
</gene>
<feature type="transmembrane region" description="Helical" evidence="1">
    <location>
        <begin position="204"/>
        <end position="234"/>
    </location>
</feature>
<dbReference type="Proteomes" id="UP000630594">
    <property type="component" value="Unassembled WGS sequence"/>
</dbReference>
<keyword evidence="5" id="KW-1185">Reference proteome</keyword>
<feature type="transmembrane region" description="Helical" evidence="1">
    <location>
        <begin position="246"/>
        <end position="273"/>
    </location>
</feature>
<protein>
    <submittedName>
        <fullName evidence="2">Benzoate transporter</fullName>
    </submittedName>
    <submittedName>
        <fullName evidence="3">Benzoate/H(+) symporter BenE family transporter</fullName>
    </submittedName>
</protein>
<feature type="transmembrane region" description="Helical" evidence="1">
    <location>
        <begin position="351"/>
        <end position="380"/>
    </location>
</feature>
<evidence type="ECO:0000313" key="5">
    <source>
        <dbReference type="Proteomes" id="UP000630594"/>
    </source>
</evidence>
<feature type="transmembrane region" description="Helical" evidence="1">
    <location>
        <begin position="166"/>
        <end position="184"/>
    </location>
</feature>
<dbReference type="NCBIfam" id="TIGR00843">
    <property type="entry name" value="benE"/>
    <property type="match status" value="1"/>
</dbReference>
<feature type="transmembrane region" description="Helical" evidence="1">
    <location>
        <begin position="88"/>
        <end position="107"/>
    </location>
</feature>
<dbReference type="PANTHER" id="PTHR30199:SF0">
    <property type="entry name" value="INNER MEMBRANE PROTEIN YDCO"/>
    <property type="match status" value="1"/>
</dbReference>
<feature type="transmembrane region" description="Helical" evidence="1">
    <location>
        <begin position="317"/>
        <end position="339"/>
    </location>
</feature>
<keyword evidence="1" id="KW-0472">Membrane</keyword>